<feature type="compositionally biased region" description="Basic and acidic residues" evidence="1">
    <location>
        <begin position="57"/>
        <end position="68"/>
    </location>
</feature>
<name>A0A553HJP7_9PEZI</name>
<dbReference type="Proteomes" id="UP000319160">
    <property type="component" value="Unassembled WGS sequence"/>
</dbReference>
<reference evidence="3" key="1">
    <citation type="submission" date="2019-06" db="EMBL/GenBank/DDBJ databases">
        <title>Draft genome sequence of the griseofulvin-producing fungus Xylaria cubensis strain G536.</title>
        <authorList>
            <person name="Mead M.E."/>
            <person name="Raja H.A."/>
            <person name="Steenwyk J.L."/>
            <person name="Knowles S.L."/>
            <person name="Oberlies N.H."/>
            <person name="Rokas A."/>
        </authorList>
    </citation>
    <scope>NUCLEOTIDE SEQUENCE [LARGE SCALE GENOMIC DNA]</scope>
    <source>
        <strain evidence="3">G536</strain>
    </source>
</reference>
<gene>
    <name evidence="2" type="ORF">FHL15_010931</name>
</gene>
<feature type="compositionally biased region" description="Low complexity" evidence="1">
    <location>
        <begin position="44"/>
        <end position="56"/>
    </location>
</feature>
<dbReference type="InterPro" id="IPR053157">
    <property type="entry name" value="Sterol_Uptake_Regulator"/>
</dbReference>
<dbReference type="AlphaFoldDB" id="A0A553HJP7"/>
<dbReference type="EMBL" id="VFLP01000097">
    <property type="protein sequence ID" value="TRX88182.1"/>
    <property type="molecule type" value="Genomic_DNA"/>
</dbReference>
<dbReference type="PANTHER" id="PTHR47784:SF4">
    <property type="entry name" value="ZN(II)2CYS6 TRANSCRIPTION FACTOR (EUROFUNG)"/>
    <property type="match status" value="1"/>
</dbReference>
<comment type="caution">
    <text evidence="2">The sequence shown here is derived from an EMBL/GenBank/DDBJ whole genome shotgun (WGS) entry which is preliminary data.</text>
</comment>
<proteinExistence type="predicted"/>
<evidence type="ECO:0000313" key="2">
    <source>
        <dbReference type="EMBL" id="TRX88182.1"/>
    </source>
</evidence>
<dbReference type="OrthoDB" id="4937900at2759"/>
<evidence type="ECO:0008006" key="4">
    <source>
        <dbReference type="Google" id="ProtNLM"/>
    </source>
</evidence>
<keyword evidence="3" id="KW-1185">Reference proteome</keyword>
<feature type="region of interest" description="Disordered" evidence="1">
    <location>
        <begin position="28"/>
        <end position="75"/>
    </location>
</feature>
<dbReference type="GO" id="GO:0001228">
    <property type="term" value="F:DNA-binding transcription activator activity, RNA polymerase II-specific"/>
    <property type="evidence" value="ECO:0007669"/>
    <property type="project" value="TreeGrafter"/>
</dbReference>
<sequence>MLRRSHKKTRKGSKCDECRRRHIRASFQSKLFGPVAQPRATEAPSTSSTSSSNHTPPHSEEVSSRRELPSLSSLSAARSPDGSLVDISHLELFHHFTQGTFLFIDKDTAFTDQLKKTAISNAFSSPYLMHGILAFAARHLSTQVAPERSRFHLDQSTRLQTWAVANFNPAPREPDRDTCVALFLFSSLICIHGLADISPLNLDPEPFFIRFGQFFGLQRGVRTIIVDHWSRLRESEIQILFQWCDLLALRKGQGSECDALRQLVTQSTDLSPTAAEACRFAIEQVQYILDGYTPSQPVPAHLIYATLAWPLFISERMIDLLVLRRPVALIIYAYYGMTLDICCRDLWMVGRVGKHIVHAVNRFLGANWASWLRWPCEAVGIEVS</sequence>
<evidence type="ECO:0000256" key="1">
    <source>
        <dbReference type="SAM" id="MobiDB-lite"/>
    </source>
</evidence>
<dbReference type="PANTHER" id="PTHR47784">
    <property type="entry name" value="STEROL UPTAKE CONTROL PROTEIN 2"/>
    <property type="match status" value="1"/>
</dbReference>
<accession>A0A553HJP7</accession>
<evidence type="ECO:0000313" key="3">
    <source>
        <dbReference type="Proteomes" id="UP000319160"/>
    </source>
</evidence>
<protein>
    <recommendedName>
        <fullName evidence="4">Zn(2)-C6 fungal-type domain-containing protein</fullName>
    </recommendedName>
</protein>
<organism evidence="2 3">
    <name type="scientific">Xylaria flabelliformis</name>
    <dbReference type="NCBI Taxonomy" id="2512241"/>
    <lineage>
        <taxon>Eukaryota</taxon>
        <taxon>Fungi</taxon>
        <taxon>Dikarya</taxon>
        <taxon>Ascomycota</taxon>
        <taxon>Pezizomycotina</taxon>
        <taxon>Sordariomycetes</taxon>
        <taxon>Xylariomycetidae</taxon>
        <taxon>Xylariales</taxon>
        <taxon>Xylariaceae</taxon>
        <taxon>Xylaria</taxon>
    </lineage>
</organism>